<sequence>MFGQVGEAQWRTVGGGGKISNETFERIYFEWYQAVDADEKFNVRFNKIDAVEQIQVKASEAESVVKHLSIRIDEQDDKINALTYTIIDLETRNRNITLWVYGYRQVKIDVYDGLTISYTIENAERLGRLNNQRGRSSD</sequence>
<proteinExistence type="predicted"/>
<dbReference type="EMBL" id="JAIWYP010000010">
    <property type="protein sequence ID" value="KAH3755107.1"/>
    <property type="molecule type" value="Genomic_DNA"/>
</dbReference>
<organism evidence="1 2">
    <name type="scientific">Dreissena polymorpha</name>
    <name type="common">Zebra mussel</name>
    <name type="synonym">Mytilus polymorpha</name>
    <dbReference type="NCBI Taxonomy" id="45954"/>
    <lineage>
        <taxon>Eukaryota</taxon>
        <taxon>Metazoa</taxon>
        <taxon>Spiralia</taxon>
        <taxon>Lophotrochozoa</taxon>
        <taxon>Mollusca</taxon>
        <taxon>Bivalvia</taxon>
        <taxon>Autobranchia</taxon>
        <taxon>Heteroconchia</taxon>
        <taxon>Euheterodonta</taxon>
        <taxon>Imparidentia</taxon>
        <taxon>Neoheterodontei</taxon>
        <taxon>Myida</taxon>
        <taxon>Dreissenoidea</taxon>
        <taxon>Dreissenidae</taxon>
        <taxon>Dreissena</taxon>
    </lineage>
</organism>
<gene>
    <name evidence="1" type="ORF">DPMN_189792</name>
</gene>
<name>A0A9D4DW60_DREPO</name>
<protein>
    <submittedName>
        <fullName evidence="1">Uncharacterized protein</fullName>
    </submittedName>
</protein>
<comment type="caution">
    <text evidence="1">The sequence shown here is derived from an EMBL/GenBank/DDBJ whole genome shotgun (WGS) entry which is preliminary data.</text>
</comment>
<accession>A0A9D4DW60</accession>
<evidence type="ECO:0000313" key="1">
    <source>
        <dbReference type="EMBL" id="KAH3755107.1"/>
    </source>
</evidence>
<reference evidence="1" key="1">
    <citation type="journal article" date="2019" name="bioRxiv">
        <title>The Genome of the Zebra Mussel, Dreissena polymorpha: A Resource for Invasive Species Research.</title>
        <authorList>
            <person name="McCartney M.A."/>
            <person name="Auch B."/>
            <person name="Kono T."/>
            <person name="Mallez S."/>
            <person name="Zhang Y."/>
            <person name="Obille A."/>
            <person name="Becker A."/>
            <person name="Abrahante J.E."/>
            <person name="Garbe J."/>
            <person name="Badalamenti J.P."/>
            <person name="Herman A."/>
            <person name="Mangelson H."/>
            <person name="Liachko I."/>
            <person name="Sullivan S."/>
            <person name="Sone E.D."/>
            <person name="Koren S."/>
            <person name="Silverstein K.A.T."/>
            <person name="Beckman K.B."/>
            <person name="Gohl D.M."/>
        </authorList>
    </citation>
    <scope>NUCLEOTIDE SEQUENCE</scope>
    <source>
        <strain evidence="1">Duluth1</strain>
        <tissue evidence="1">Whole animal</tissue>
    </source>
</reference>
<dbReference type="Proteomes" id="UP000828390">
    <property type="component" value="Unassembled WGS sequence"/>
</dbReference>
<keyword evidence="2" id="KW-1185">Reference proteome</keyword>
<evidence type="ECO:0000313" key="2">
    <source>
        <dbReference type="Proteomes" id="UP000828390"/>
    </source>
</evidence>
<reference evidence="1" key="2">
    <citation type="submission" date="2020-11" db="EMBL/GenBank/DDBJ databases">
        <authorList>
            <person name="McCartney M.A."/>
            <person name="Auch B."/>
            <person name="Kono T."/>
            <person name="Mallez S."/>
            <person name="Becker A."/>
            <person name="Gohl D.M."/>
            <person name="Silverstein K.A.T."/>
            <person name="Koren S."/>
            <person name="Bechman K.B."/>
            <person name="Herman A."/>
            <person name="Abrahante J.E."/>
            <person name="Garbe J."/>
        </authorList>
    </citation>
    <scope>NUCLEOTIDE SEQUENCE</scope>
    <source>
        <strain evidence="1">Duluth1</strain>
        <tissue evidence="1">Whole animal</tissue>
    </source>
</reference>
<dbReference type="AlphaFoldDB" id="A0A9D4DW60"/>